<dbReference type="InterPro" id="IPR012341">
    <property type="entry name" value="6hp_glycosidase-like_sf"/>
</dbReference>
<evidence type="ECO:0000313" key="3">
    <source>
        <dbReference type="EMBL" id="KYF57409.1"/>
    </source>
</evidence>
<evidence type="ECO:0000259" key="2">
    <source>
        <dbReference type="Pfam" id="PF22422"/>
    </source>
</evidence>
<dbReference type="AlphaFoldDB" id="A0A150PNZ3"/>
<gene>
    <name evidence="3" type="ORF">BE04_38685</name>
</gene>
<protein>
    <submittedName>
        <fullName evidence="3">Amylo-alpha-1,6-glucosidase</fullName>
    </submittedName>
</protein>
<name>A0A150PNZ3_SORCE</name>
<dbReference type="Gene3D" id="1.50.10.10">
    <property type="match status" value="1"/>
</dbReference>
<proteinExistence type="predicted"/>
<dbReference type="Pfam" id="PF14742">
    <property type="entry name" value="GDE_N_bis"/>
    <property type="match status" value="1"/>
</dbReference>
<organism evidence="3 4">
    <name type="scientific">Sorangium cellulosum</name>
    <name type="common">Polyangium cellulosum</name>
    <dbReference type="NCBI Taxonomy" id="56"/>
    <lineage>
        <taxon>Bacteria</taxon>
        <taxon>Pseudomonadati</taxon>
        <taxon>Myxococcota</taxon>
        <taxon>Polyangia</taxon>
        <taxon>Polyangiales</taxon>
        <taxon>Polyangiaceae</taxon>
        <taxon>Sorangium</taxon>
    </lineage>
</organism>
<evidence type="ECO:0000313" key="4">
    <source>
        <dbReference type="Proteomes" id="UP000075604"/>
    </source>
</evidence>
<reference evidence="3 4" key="1">
    <citation type="submission" date="2014-02" db="EMBL/GenBank/DDBJ databases">
        <title>The small core and large imbalanced accessory genome model reveals a collaborative survival strategy of Sorangium cellulosum strains in nature.</title>
        <authorList>
            <person name="Han K."/>
            <person name="Peng R."/>
            <person name="Blom J."/>
            <person name="Li Y.-Z."/>
        </authorList>
    </citation>
    <scope>NUCLEOTIDE SEQUENCE [LARGE SCALE GENOMIC DNA]</scope>
    <source>
        <strain evidence="3 4">So0157-18</strain>
    </source>
</reference>
<dbReference type="InterPro" id="IPR054491">
    <property type="entry name" value="MGH1-like_GH"/>
</dbReference>
<dbReference type="EMBL" id="JELX01001862">
    <property type="protein sequence ID" value="KYF57409.1"/>
    <property type="molecule type" value="Genomic_DNA"/>
</dbReference>
<comment type="caution">
    <text evidence="3">The sequence shown here is derived from an EMBL/GenBank/DDBJ whole genome shotgun (WGS) entry which is preliminary data.</text>
</comment>
<sequence length="684" mass="77048">MERQVSILDGGTFVVSDLRGNIEHSVSRPLGLFHLDTRFLSEWILTIDGIVPAALSTDDVQYFQAQFFLVPRPAAMYVQSTLSIVRSRFAGDGFHEDLLLMNHGKDAVDLEVRIQAAADFADLFEVKDMLPKKGERYHRVEDNRLVLGYRRERFVRETWISASQPAQIDPNGLTFRVSIAPHGRWSTCLDVVAAIDGLEERHTRVKYAHGESHARPNIGISLESWMDHAPRLLTSNETLAGTYERSLIDLAALRFFSKLMPDAAIPAAGLPWFMAAFGRDSIITSLQALPFVPELSRSTLRYLARRQGSRRDDFRDEEPGKILHEVRWGELTAFEERPHSPYFGAADSTPLFLILLDEYERWTGDAELVLSMEHTARAALRWLDQWGDRDGDGYVEYDTRNPETGLENQCWKDSWDAIVFHDGSLAPRPLACCEIQGYVYDAKVRCARLARELWRDPELAARLERDAAELKRRFNQDFWLDDRGFFALALDGRKRPVDSLTSNIGHLLWSGIVEASKAERVVEHLLGPHLFSGWGVRTLADDEGGYNPIGYHVGTVWPHDNSLIALGLRRYGFSVEAGRIATGNLAAAPFFHYRLPEAFAGYPRELTRFPVEYPTACSPQAWAAGAPLLFLRAVLGLEPIGNRLFVDPAVPAELGEIRLLDIPGRWGRSDAFGRARPESGLRAA</sequence>
<dbReference type="Pfam" id="PF22422">
    <property type="entry name" value="MGH1-like_GH"/>
    <property type="match status" value="1"/>
</dbReference>
<feature type="domain" description="Mannosylglycerate hydrolase MGH1-like glycoside hydrolase" evidence="2">
    <location>
        <begin position="295"/>
        <end position="582"/>
    </location>
</feature>
<dbReference type="InterPro" id="IPR032856">
    <property type="entry name" value="GDE_N_bis"/>
</dbReference>
<dbReference type="SUPFAM" id="SSF48208">
    <property type="entry name" value="Six-hairpin glycosidases"/>
    <property type="match status" value="1"/>
</dbReference>
<accession>A0A150PNZ3</accession>
<dbReference type="Proteomes" id="UP000075604">
    <property type="component" value="Unassembled WGS sequence"/>
</dbReference>
<feature type="domain" description="Putative glycogen debranching enzyme N-terminal" evidence="1">
    <location>
        <begin position="8"/>
        <end position="189"/>
    </location>
</feature>
<dbReference type="GO" id="GO:0005975">
    <property type="term" value="P:carbohydrate metabolic process"/>
    <property type="evidence" value="ECO:0007669"/>
    <property type="project" value="InterPro"/>
</dbReference>
<evidence type="ECO:0000259" key="1">
    <source>
        <dbReference type="Pfam" id="PF14742"/>
    </source>
</evidence>
<dbReference type="InterPro" id="IPR008928">
    <property type="entry name" value="6-hairpin_glycosidase_sf"/>
</dbReference>